<dbReference type="EMBL" id="SJZB01000034">
    <property type="protein sequence ID" value="TCJ14670.1"/>
    <property type="molecule type" value="Genomic_DNA"/>
</dbReference>
<keyword evidence="2" id="KW-1185">Reference proteome</keyword>
<name>A0A4R1BCA4_9PROT</name>
<gene>
    <name evidence="1" type="ORF">EZJ19_09495</name>
</gene>
<organism evidence="1 2">
    <name type="scientific">Parasulfuritortus cantonensis</name>
    <dbReference type="NCBI Taxonomy" id="2528202"/>
    <lineage>
        <taxon>Bacteria</taxon>
        <taxon>Pseudomonadati</taxon>
        <taxon>Pseudomonadota</taxon>
        <taxon>Betaproteobacteria</taxon>
        <taxon>Nitrosomonadales</taxon>
        <taxon>Thiobacillaceae</taxon>
        <taxon>Parasulfuritortus</taxon>
    </lineage>
</organism>
<dbReference type="RefSeq" id="WP_131446968.1">
    <property type="nucleotide sequence ID" value="NZ_SJZB01000034.1"/>
</dbReference>
<accession>A0A4R1BCA4</accession>
<dbReference type="AlphaFoldDB" id="A0A4R1BCA4"/>
<reference evidence="1 2" key="1">
    <citation type="submission" date="2019-03" db="EMBL/GenBank/DDBJ databases">
        <title>Genome sequence of Thiobacillaceae bacterium LSR1, a sulfur-oxidizing bacterium isolated from freshwater sediment.</title>
        <authorList>
            <person name="Li S."/>
        </authorList>
    </citation>
    <scope>NUCLEOTIDE SEQUENCE [LARGE SCALE GENOMIC DNA]</scope>
    <source>
        <strain evidence="1 2">LSR1</strain>
    </source>
</reference>
<comment type="caution">
    <text evidence="1">The sequence shown here is derived from an EMBL/GenBank/DDBJ whole genome shotgun (WGS) entry which is preliminary data.</text>
</comment>
<protein>
    <submittedName>
        <fullName evidence="1">Uncharacterized protein</fullName>
    </submittedName>
</protein>
<dbReference type="OrthoDB" id="8564252at2"/>
<sequence length="66" mass="7607">MEQSSNWILQEGVQMDPKVAEDVARMACALKSLDIFFSMLREEEETPDDLRQTVQDGLDAMARLFR</sequence>
<evidence type="ECO:0000313" key="1">
    <source>
        <dbReference type="EMBL" id="TCJ14670.1"/>
    </source>
</evidence>
<dbReference type="Proteomes" id="UP000295443">
    <property type="component" value="Unassembled WGS sequence"/>
</dbReference>
<evidence type="ECO:0000313" key="2">
    <source>
        <dbReference type="Proteomes" id="UP000295443"/>
    </source>
</evidence>
<proteinExistence type="predicted"/>